<reference evidence="6 7" key="2">
    <citation type="journal article" date="2017" name="Genome Announc.">
        <title>Draft genome sequence of Aquitalea magnusonii strain H3, a plant growth-promoting bacterium of duckweed Lemna minor.</title>
        <authorList>
            <person name="Ishizawa H."/>
            <person name="Kuroda M."/>
            <person name="Ike M."/>
        </authorList>
    </citation>
    <scope>NUCLEOTIDE SEQUENCE [LARGE SCALE GENOMIC DNA]</scope>
    <source>
        <strain evidence="6 7">H3</strain>
    </source>
</reference>
<evidence type="ECO:0000256" key="4">
    <source>
        <dbReference type="SAM" id="SignalP"/>
    </source>
</evidence>
<dbReference type="PANTHER" id="PTHR39192:SF1">
    <property type="entry name" value="IRON UPTAKE SYSTEM COMPONENT EFEO"/>
    <property type="match status" value="1"/>
</dbReference>
<dbReference type="InterPro" id="IPR038352">
    <property type="entry name" value="Imelysin_sf"/>
</dbReference>
<evidence type="ECO:0000313" key="7">
    <source>
        <dbReference type="Proteomes" id="UP000198290"/>
    </source>
</evidence>
<dbReference type="Proteomes" id="UP000198290">
    <property type="component" value="Chromosome"/>
</dbReference>
<dbReference type="InterPro" id="IPR050894">
    <property type="entry name" value="EfeM/EfeO_iron_uptake"/>
</dbReference>
<feature type="chain" id="PRO_5018210015" evidence="4">
    <location>
        <begin position="24"/>
        <end position="304"/>
    </location>
</feature>
<dbReference type="RefSeq" id="WP_089086328.1">
    <property type="nucleotide sequence ID" value="NZ_AP018823.1"/>
</dbReference>
<dbReference type="KEGG" id="amah:DLM_2169"/>
<organism evidence="6 7">
    <name type="scientific">Aquitalea magnusonii</name>
    <dbReference type="NCBI Taxonomy" id="332411"/>
    <lineage>
        <taxon>Bacteria</taxon>
        <taxon>Pseudomonadati</taxon>
        <taxon>Pseudomonadota</taxon>
        <taxon>Betaproteobacteria</taxon>
        <taxon>Neisseriales</taxon>
        <taxon>Chromobacteriaceae</taxon>
        <taxon>Aquitalea</taxon>
    </lineage>
</organism>
<feature type="signal peptide" evidence="4">
    <location>
        <begin position="1"/>
        <end position="23"/>
    </location>
</feature>
<evidence type="ECO:0000313" key="6">
    <source>
        <dbReference type="EMBL" id="BBF85784.1"/>
    </source>
</evidence>
<reference evidence="7" key="1">
    <citation type="journal article" date="2017" name="Biotechnol. Biofuels">
        <title>Evaluation of environmental bacterial communities as a factor affecting the growth of duckweed Lemna minor.</title>
        <authorList>
            <person name="Ishizawa H."/>
            <person name="Kuroda M."/>
            <person name="Morikawa M."/>
            <person name="Ike M."/>
        </authorList>
    </citation>
    <scope>NUCLEOTIDE SEQUENCE [LARGE SCALE GENOMIC DNA]</scope>
    <source>
        <strain evidence="7">H3</strain>
    </source>
</reference>
<sequence>MANHALFKLSVVALLVSTLAACGKTEQAPAAQAGSAPVAEASAAAASAPAPAVDYTAQLAGPIAEYKKYVSTELDGLLTQSKAFAAAIKAGDLKKAQGLYAITRQHYERIEPIAELFSDMDSAIDAREDDFKEKAADPKFTGFHRLEKALFGDHTTKGQAQYADKLVADITELNKRVATLDIPPAKMVGGAAGLIEEVAATKVSGEEDRYSHTDLWDFQANVDGAQKIVELLRPLLQQASPDLLAKVDENFKTVDSLLDKYRSEDKKGFVSYDKVSEADRTSMKGPITALAEDLSKLRGVLGLD</sequence>
<dbReference type="InterPro" id="IPR018976">
    <property type="entry name" value="Imelysin-like"/>
</dbReference>
<reference evidence="7" key="3">
    <citation type="journal article" date="2017" name="Plant Physiol. Biochem.">
        <title>Differential oxidative and antioxidative response of duckweed Lemna minor toward plant growth promoting/inhibiting bacteria.</title>
        <authorList>
            <person name="Ishizawa H."/>
            <person name="Kuroda M."/>
            <person name="Morikawa M."/>
            <person name="Ike M."/>
        </authorList>
    </citation>
    <scope>NUCLEOTIDE SEQUENCE [LARGE SCALE GENOMIC DNA]</scope>
    <source>
        <strain evidence="7">H3</strain>
    </source>
</reference>
<keyword evidence="7" id="KW-1185">Reference proteome</keyword>
<evidence type="ECO:0000256" key="1">
    <source>
        <dbReference type="ARBA" id="ARBA00004196"/>
    </source>
</evidence>
<name>A0A3G9GEJ8_9NEIS</name>
<dbReference type="InterPro" id="IPR053377">
    <property type="entry name" value="Iron_uptake_EfeM/EfeO"/>
</dbReference>
<protein>
    <submittedName>
        <fullName evidence="6">Ferrous iron transport periplasmic protein EfeO</fullName>
    </submittedName>
</protein>
<dbReference type="PANTHER" id="PTHR39192">
    <property type="entry name" value="IRON UPTAKE SYSTEM COMPONENT EFEO"/>
    <property type="match status" value="1"/>
</dbReference>
<evidence type="ECO:0000259" key="5">
    <source>
        <dbReference type="Pfam" id="PF09375"/>
    </source>
</evidence>
<keyword evidence="3 4" id="KW-0732">Signal</keyword>
<dbReference type="OrthoDB" id="7348379at2"/>
<dbReference type="GO" id="GO:0030313">
    <property type="term" value="C:cell envelope"/>
    <property type="evidence" value="ECO:0007669"/>
    <property type="project" value="UniProtKB-SubCell"/>
</dbReference>
<dbReference type="NCBIfam" id="NF007697">
    <property type="entry name" value="PRK10378.1"/>
    <property type="match status" value="1"/>
</dbReference>
<evidence type="ECO:0000256" key="3">
    <source>
        <dbReference type="ARBA" id="ARBA00022729"/>
    </source>
</evidence>
<proteinExistence type="inferred from homology"/>
<dbReference type="NCBIfam" id="NF041757">
    <property type="entry name" value="EfeO"/>
    <property type="match status" value="1"/>
</dbReference>
<evidence type="ECO:0000256" key="2">
    <source>
        <dbReference type="ARBA" id="ARBA00005989"/>
    </source>
</evidence>
<comment type="subcellular location">
    <subcellularLocation>
        <location evidence="1">Cell envelope</location>
    </subcellularLocation>
</comment>
<dbReference type="EMBL" id="AP018823">
    <property type="protein sequence ID" value="BBF85784.1"/>
    <property type="molecule type" value="Genomic_DNA"/>
</dbReference>
<dbReference type="CDD" id="cd14656">
    <property type="entry name" value="Imelysin-like_EfeO"/>
    <property type="match status" value="1"/>
</dbReference>
<comment type="similarity">
    <text evidence="2">Belongs to the EfeM/EfeO family.</text>
</comment>
<dbReference type="Gene3D" id="1.20.1420.20">
    <property type="entry name" value="M75 peptidase, HXXE motif"/>
    <property type="match status" value="1"/>
</dbReference>
<gene>
    <name evidence="6" type="ORF">DLM_2169</name>
</gene>
<dbReference type="Pfam" id="PF09375">
    <property type="entry name" value="Peptidase_M75"/>
    <property type="match status" value="1"/>
</dbReference>
<dbReference type="AlphaFoldDB" id="A0A3G9GEJ8"/>
<feature type="domain" description="Imelysin-like" evidence="5">
    <location>
        <begin position="63"/>
        <end position="296"/>
    </location>
</feature>
<accession>A0A3G9GEJ8</accession>
<dbReference type="InterPro" id="IPR034981">
    <property type="entry name" value="Imelysin-like_EfeO/Algp7"/>
</dbReference>